<dbReference type="SUPFAM" id="SSF103247">
    <property type="entry name" value="TT1751-like"/>
    <property type="match status" value="1"/>
</dbReference>
<accession>A0A7W2FBZ2</accession>
<feature type="domain" description="DUF302" evidence="1">
    <location>
        <begin position="140"/>
        <end position="188"/>
    </location>
</feature>
<dbReference type="RefSeq" id="WP_182154976.1">
    <property type="nucleotide sequence ID" value="NZ_JACEZU010000008.1"/>
</dbReference>
<dbReference type="Gene3D" id="3.30.310.70">
    <property type="entry name" value="TT1751-like domain"/>
    <property type="match status" value="1"/>
</dbReference>
<dbReference type="InterPro" id="IPR035923">
    <property type="entry name" value="TT1751-like_sf"/>
</dbReference>
<evidence type="ECO:0000313" key="3">
    <source>
        <dbReference type="Proteomes" id="UP000573499"/>
    </source>
</evidence>
<sequence>MTTTGAVTTSKQLKSILHTLSSPRRVPLSSAKGALLALGGGALLAGQCLAADAGTDDRASMRPVTVEHIRISSKRSYDEVRSALESRIRPFRIERVMPFVMQGDMAGARAELEQLAAPTGLSILYSLDHGLALSLEGAPRKAVGYGIGNVLIAASMNQHNLAAGLYAPIRVVLYEGADGTALFEYDRPSSMFGQFGDAAIDSVAAQLDVTLKNLLLEVSK</sequence>
<dbReference type="Pfam" id="PF03625">
    <property type="entry name" value="DUF302"/>
    <property type="match status" value="1"/>
</dbReference>
<protein>
    <submittedName>
        <fullName evidence="2">DUF302 domain-containing protein</fullName>
    </submittedName>
</protein>
<dbReference type="InterPro" id="IPR005180">
    <property type="entry name" value="DUF302"/>
</dbReference>
<reference evidence="2 3" key="1">
    <citation type="submission" date="2020-07" db="EMBL/GenBank/DDBJ databases">
        <title>Novel species isolated from subtropical streams in China.</title>
        <authorList>
            <person name="Lu H."/>
        </authorList>
    </citation>
    <scope>NUCLEOTIDE SEQUENCE [LARGE SCALE GENOMIC DNA]</scope>
    <source>
        <strain evidence="2 3">LX47W</strain>
    </source>
</reference>
<dbReference type="EMBL" id="JACEZU010000008">
    <property type="protein sequence ID" value="MBA5688916.1"/>
    <property type="molecule type" value="Genomic_DNA"/>
</dbReference>
<evidence type="ECO:0000313" key="2">
    <source>
        <dbReference type="EMBL" id="MBA5688916.1"/>
    </source>
</evidence>
<proteinExistence type="predicted"/>
<gene>
    <name evidence="2" type="ORF">H3H39_17885</name>
</gene>
<name>A0A7W2FBZ2_9BURK</name>
<keyword evidence="3" id="KW-1185">Reference proteome</keyword>
<dbReference type="Proteomes" id="UP000573499">
    <property type="component" value="Unassembled WGS sequence"/>
</dbReference>
<dbReference type="AlphaFoldDB" id="A0A7W2FBZ2"/>
<dbReference type="CDD" id="cd14797">
    <property type="entry name" value="DUF302"/>
    <property type="match status" value="1"/>
</dbReference>
<comment type="caution">
    <text evidence="2">The sequence shown here is derived from an EMBL/GenBank/DDBJ whole genome shotgun (WGS) entry which is preliminary data.</text>
</comment>
<evidence type="ECO:0000259" key="1">
    <source>
        <dbReference type="Pfam" id="PF03625"/>
    </source>
</evidence>
<organism evidence="2 3">
    <name type="scientific">Rugamonas apoptosis</name>
    <dbReference type="NCBI Taxonomy" id="2758570"/>
    <lineage>
        <taxon>Bacteria</taxon>
        <taxon>Pseudomonadati</taxon>
        <taxon>Pseudomonadota</taxon>
        <taxon>Betaproteobacteria</taxon>
        <taxon>Burkholderiales</taxon>
        <taxon>Oxalobacteraceae</taxon>
        <taxon>Telluria group</taxon>
        <taxon>Rugamonas</taxon>
    </lineage>
</organism>